<dbReference type="InterPro" id="IPR015422">
    <property type="entry name" value="PyrdxlP-dep_Trfase_small"/>
</dbReference>
<dbReference type="InterPro" id="IPR051326">
    <property type="entry name" value="Kynurenine-oxoglutarate_AT"/>
</dbReference>
<evidence type="ECO:0000256" key="1">
    <source>
        <dbReference type="ARBA" id="ARBA00001933"/>
    </source>
</evidence>
<dbReference type="InterPro" id="IPR015421">
    <property type="entry name" value="PyrdxlP-dep_Trfase_major"/>
</dbReference>
<evidence type="ECO:0000313" key="6">
    <source>
        <dbReference type="EMBL" id="MBE9404687.1"/>
    </source>
</evidence>
<dbReference type="PANTHER" id="PTHR43807:SF20">
    <property type="entry name" value="FI04487P"/>
    <property type="match status" value="1"/>
</dbReference>
<dbReference type="SUPFAM" id="SSF53383">
    <property type="entry name" value="PLP-dependent transferases"/>
    <property type="match status" value="1"/>
</dbReference>
<dbReference type="CDD" id="cd00609">
    <property type="entry name" value="AAT_like"/>
    <property type="match status" value="1"/>
</dbReference>
<evidence type="ECO:0000313" key="7">
    <source>
        <dbReference type="Proteomes" id="UP000644727"/>
    </source>
</evidence>
<dbReference type="EMBL" id="JADEYR010000013">
    <property type="protein sequence ID" value="MBE9404687.1"/>
    <property type="molecule type" value="Genomic_DNA"/>
</dbReference>
<reference evidence="6 7" key="1">
    <citation type="submission" date="2020-10" db="EMBL/GenBank/DDBJ databases">
        <title>Draft genome and description of Brachybacterium epidermidis sp nov.</title>
        <authorList>
            <person name="Boxberger M."/>
            <person name="La Scola B."/>
        </authorList>
    </citation>
    <scope>NUCLEOTIDE SEQUENCE [LARGE SCALE GENOMIC DNA]</scope>
    <source>
        <strain evidence="6 7">Marseille-Q2903</strain>
    </source>
</reference>
<dbReference type="GO" id="GO:0008483">
    <property type="term" value="F:transaminase activity"/>
    <property type="evidence" value="ECO:0007669"/>
    <property type="project" value="UniProtKB-KW"/>
</dbReference>
<evidence type="ECO:0000256" key="2">
    <source>
        <dbReference type="ARBA" id="ARBA00022576"/>
    </source>
</evidence>
<dbReference type="Gene3D" id="3.90.1150.10">
    <property type="entry name" value="Aspartate Aminotransferase, domain 1"/>
    <property type="match status" value="1"/>
</dbReference>
<comment type="cofactor">
    <cofactor evidence="1">
        <name>pyridoxal 5'-phosphate</name>
        <dbReference type="ChEBI" id="CHEBI:597326"/>
    </cofactor>
</comment>
<gene>
    <name evidence="6" type="ORF">IOE58_11000</name>
</gene>
<evidence type="ECO:0000256" key="4">
    <source>
        <dbReference type="ARBA" id="ARBA00022898"/>
    </source>
</evidence>
<keyword evidence="7" id="KW-1185">Reference proteome</keyword>
<evidence type="ECO:0000259" key="5">
    <source>
        <dbReference type="Pfam" id="PF00155"/>
    </source>
</evidence>
<organism evidence="6 7">
    <name type="scientific">Brachybacterium epidermidis</name>
    <dbReference type="NCBI Taxonomy" id="2781983"/>
    <lineage>
        <taxon>Bacteria</taxon>
        <taxon>Bacillati</taxon>
        <taxon>Actinomycetota</taxon>
        <taxon>Actinomycetes</taxon>
        <taxon>Micrococcales</taxon>
        <taxon>Dermabacteraceae</taxon>
        <taxon>Brachybacterium</taxon>
    </lineage>
</organism>
<dbReference type="Pfam" id="PF00155">
    <property type="entry name" value="Aminotran_1_2"/>
    <property type="match status" value="1"/>
</dbReference>
<keyword evidence="4" id="KW-0663">Pyridoxal phosphate</keyword>
<dbReference type="RefSeq" id="WP_193866435.1">
    <property type="nucleotide sequence ID" value="NZ_JADEYR010000013.1"/>
</dbReference>
<sequence>MDTSGPWTRASGATGLLTDGIARPTVFARISARAAQTGAANLGQGFPDTDPPHKAAAAAIAAIRAGHNQYPPGAGEPVLREAIALHQQRRYGLDWDPAGEVLVTTGATEALAATVLALVEPGDEVVTLEPFYDQYAALIALAGGVHRTVPLRIAPGADGDLATTVDAAELRSAFGPRTRMVIVNSPHNPTGAVLDREVLVAIVEEAVRHDALIVTDEVYEHLTYGPAHVPIATLPGARERTVSISSAGKTFSVTGWKIGWVTAPSPLVTAITGTKQWLTYTSGAPFQHAVAVGLRMPDEAIAGIADDLRERRDLLVAGLRSVGFTVGVPEAGYFVVADTAGLGEPDAEALCERLPTEAGVAAIPLTAFYRPGSAESAAAGSLLRLAFCKDRPTIELALERLAGWSGR</sequence>
<protein>
    <submittedName>
        <fullName evidence="6">Aminotransferase class I/II-fold pyridoxal phosphate-dependent enzyme</fullName>
    </submittedName>
</protein>
<dbReference type="Proteomes" id="UP000644727">
    <property type="component" value="Unassembled WGS sequence"/>
</dbReference>
<dbReference type="Gene3D" id="3.40.640.10">
    <property type="entry name" value="Type I PLP-dependent aspartate aminotransferase-like (Major domain)"/>
    <property type="match status" value="1"/>
</dbReference>
<proteinExistence type="predicted"/>
<feature type="domain" description="Aminotransferase class I/classII large" evidence="5">
    <location>
        <begin position="41"/>
        <end position="401"/>
    </location>
</feature>
<dbReference type="InterPro" id="IPR015424">
    <property type="entry name" value="PyrdxlP-dep_Trfase"/>
</dbReference>
<accession>A0ABR9W2L1</accession>
<comment type="caution">
    <text evidence="6">The sequence shown here is derived from an EMBL/GenBank/DDBJ whole genome shotgun (WGS) entry which is preliminary data.</text>
</comment>
<name>A0ABR9W2L1_9MICO</name>
<dbReference type="InterPro" id="IPR004839">
    <property type="entry name" value="Aminotransferase_I/II_large"/>
</dbReference>
<keyword evidence="3" id="KW-0808">Transferase</keyword>
<keyword evidence="2 6" id="KW-0032">Aminotransferase</keyword>
<evidence type="ECO:0000256" key="3">
    <source>
        <dbReference type="ARBA" id="ARBA00022679"/>
    </source>
</evidence>
<dbReference type="PANTHER" id="PTHR43807">
    <property type="entry name" value="FI04487P"/>
    <property type="match status" value="1"/>
</dbReference>